<comment type="caution">
    <text evidence="4">The sequence shown here is derived from an EMBL/GenBank/DDBJ whole genome shotgun (WGS) entry which is preliminary data.</text>
</comment>
<evidence type="ECO:0000256" key="1">
    <source>
        <dbReference type="SAM" id="MobiDB-lite"/>
    </source>
</evidence>
<dbReference type="CDD" id="cd05936">
    <property type="entry name" value="FC-FACS_FadD_like"/>
    <property type="match status" value="1"/>
</dbReference>
<name>A0ABR8YE47_9MICC</name>
<keyword evidence="4" id="KW-0436">Ligase</keyword>
<dbReference type="Gene3D" id="3.40.50.12780">
    <property type="entry name" value="N-terminal domain of ligase-like"/>
    <property type="match status" value="1"/>
</dbReference>
<evidence type="ECO:0000259" key="2">
    <source>
        <dbReference type="Pfam" id="PF00501"/>
    </source>
</evidence>
<dbReference type="PANTHER" id="PTHR43767">
    <property type="entry name" value="LONG-CHAIN-FATTY-ACID--COA LIGASE"/>
    <property type="match status" value="1"/>
</dbReference>
<dbReference type="InterPro" id="IPR000873">
    <property type="entry name" value="AMP-dep_synth/lig_dom"/>
</dbReference>
<evidence type="ECO:0000313" key="4">
    <source>
        <dbReference type="EMBL" id="MBD8042483.1"/>
    </source>
</evidence>
<dbReference type="Gene3D" id="3.30.300.30">
    <property type="match status" value="1"/>
</dbReference>
<evidence type="ECO:0000313" key="5">
    <source>
        <dbReference type="Proteomes" id="UP000652763"/>
    </source>
</evidence>
<dbReference type="PANTHER" id="PTHR43767:SF12">
    <property type="entry name" value="AMP-DEPENDENT SYNTHETASE AND LIGASE"/>
    <property type="match status" value="1"/>
</dbReference>
<dbReference type="Pfam" id="PF13193">
    <property type="entry name" value="AMP-binding_C"/>
    <property type="match status" value="1"/>
</dbReference>
<dbReference type="InterPro" id="IPR025110">
    <property type="entry name" value="AMP-bd_C"/>
</dbReference>
<dbReference type="InterPro" id="IPR050237">
    <property type="entry name" value="ATP-dep_AMP-bd_enzyme"/>
</dbReference>
<dbReference type="PROSITE" id="PS00455">
    <property type="entry name" value="AMP_BINDING"/>
    <property type="match status" value="1"/>
</dbReference>
<organism evidence="4 5">
    <name type="scientific">Arthrobacter pullicola</name>
    <dbReference type="NCBI Taxonomy" id="2762224"/>
    <lineage>
        <taxon>Bacteria</taxon>
        <taxon>Bacillati</taxon>
        <taxon>Actinomycetota</taxon>
        <taxon>Actinomycetes</taxon>
        <taxon>Micrococcales</taxon>
        <taxon>Micrococcaceae</taxon>
        <taxon>Arthrobacter</taxon>
    </lineage>
</organism>
<proteinExistence type="predicted"/>
<dbReference type="RefSeq" id="WP_191745416.1">
    <property type="nucleotide sequence ID" value="NZ_JACSQC010000001.1"/>
</dbReference>
<dbReference type="InterPro" id="IPR045851">
    <property type="entry name" value="AMP-bd_C_sf"/>
</dbReference>
<dbReference type="InterPro" id="IPR042099">
    <property type="entry name" value="ANL_N_sf"/>
</dbReference>
<dbReference type="Proteomes" id="UP000652763">
    <property type="component" value="Unassembled WGS sequence"/>
</dbReference>
<feature type="domain" description="AMP-binding enzyme C-terminal" evidence="3">
    <location>
        <begin position="411"/>
        <end position="494"/>
    </location>
</feature>
<sequence length="531" mass="56214">MPNLAGILTDTAARAPGNTALQLDDTVISYQVLNAMSAKMAGLLRARGVQRGDRVALMMPNIPPMASVYYGVLRYGAVVVPMNPLLKAREAAYTLQDSGASLLFAFEPVLPEAAAGAGEAGGVDVIPVNADSFRQLLADTEADDAVAEVDGEDIAVVLYTSGTTGRPKGAALTHNNLRSNAEVAKDLLGITETDVIFGGLPFFHVFGQTAALNAAVLAGAAISLLPRFDAGRALEIIERDGVTLFEGVPTMYIGMLRHPDVATRNISSLREAITGGAAMPLEVLREFEEVFGAELLEGYGLSETSPIVSFNVPGGERRPGSIGKPVYGMEVRMLDDAGHDVPIGEIGELSVRGLGVMKEYWNNPEATAAAIPDGWFRTGDLARFDEAGNIYIVDRKKDMILRGGYNVYPREVEEVLYEHPAVAEAAVVGVPDELNGEEVAAVIGLKSGALPGDGAAREALAAEILAFARDRLAAYKYPRRMIFTDELPKGPTGKILKREIQIHPIQGAQPVQGMQGAQPAASEAQADPLGA</sequence>
<reference evidence="4 5" key="1">
    <citation type="submission" date="2020-08" db="EMBL/GenBank/DDBJ databases">
        <title>A Genomic Blueprint of the Chicken Gut Microbiome.</title>
        <authorList>
            <person name="Gilroy R."/>
            <person name="Ravi A."/>
            <person name="Getino M."/>
            <person name="Pursley I."/>
            <person name="Horton D.L."/>
            <person name="Alikhan N.-F."/>
            <person name="Baker D."/>
            <person name="Gharbi K."/>
            <person name="Hall N."/>
            <person name="Watson M."/>
            <person name="Adriaenssens E.M."/>
            <person name="Foster-Nyarko E."/>
            <person name="Jarju S."/>
            <person name="Secka A."/>
            <person name="Antonio M."/>
            <person name="Oren A."/>
            <person name="Chaudhuri R."/>
            <person name="La Ragione R.M."/>
            <person name="Hildebrand F."/>
            <person name="Pallen M.J."/>
        </authorList>
    </citation>
    <scope>NUCLEOTIDE SEQUENCE [LARGE SCALE GENOMIC DNA]</scope>
    <source>
        <strain evidence="4 5">Sa2BUA2</strain>
    </source>
</reference>
<dbReference type="SUPFAM" id="SSF56801">
    <property type="entry name" value="Acetyl-CoA synthetase-like"/>
    <property type="match status" value="1"/>
</dbReference>
<gene>
    <name evidence="4" type="ORF">H9638_01525</name>
</gene>
<dbReference type="Pfam" id="PF00501">
    <property type="entry name" value="AMP-binding"/>
    <property type="match status" value="1"/>
</dbReference>
<feature type="region of interest" description="Disordered" evidence="1">
    <location>
        <begin position="510"/>
        <end position="531"/>
    </location>
</feature>
<dbReference type="GO" id="GO:0016874">
    <property type="term" value="F:ligase activity"/>
    <property type="evidence" value="ECO:0007669"/>
    <property type="project" value="UniProtKB-KW"/>
</dbReference>
<feature type="domain" description="AMP-dependent synthetase/ligase" evidence="2">
    <location>
        <begin position="9"/>
        <end position="361"/>
    </location>
</feature>
<dbReference type="InterPro" id="IPR020845">
    <property type="entry name" value="AMP-binding_CS"/>
</dbReference>
<accession>A0ABR8YE47</accession>
<keyword evidence="5" id="KW-1185">Reference proteome</keyword>
<protein>
    <submittedName>
        <fullName evidence="4">Long-chain fatty acid--CoA ligase</fullName>
    </submittedName>
</protein>
<dbReference type="EMBL" id="JACSQC010000001">
    <property type="protein sequence ID" value="MBD8042483.1"/>
    <property type="molecule type" value="Genomic_DNA"/>
</dbReference>
<evidence type="ECO:0000259" key="3">
    <source>
        <dbReference type="Pfam" id="PF13193"/>
    </source>
</evidence>